<evidence type="ECO:0000313" key="3">
    <source>
        <dbReference type="EMBL" id="MBP2025303.1"/>
    </source>
</evidence>
<dbReference type="PANTHER" id="PTHR43833">
    <property type="entry name" value="POTASSIUM CHANNEL PROTEIN 2-RELATED-RELATED"/>
    <property type="match status" value="1"/>
</dbReference>
<dbReference type="Proteomes" id="UP001519306">
    <property type="component" value="Unassembled WGS sequence"/>
</dbReference>
<evidence type="ECO:0000313" key="4">
    <source>
        <dbReference type="Proteomes" id="UP001519306"/>
    </source>
</evidence>
<dbReference type="Gene3D" id="3.40.50.720">
    <property type="entry name" value="NAD(P)-binding Rossmann-like Domain"/>
    <property type="match status" value="1"/>
</dbReference>
<proteinExistence type="predicted"/>
<comment type="caution">
    <text evidence="3">The sequence shown here is derived from an EMBL/GenBank/DDBJ whole genome shotgun (WGS) entry which is preliminary data.</text>
</comment>
<dbReference type="InterPro" id="IPR036291">
    <property type="entry name" value="NAD(P)-bd_dom_sf"/>
</dbReference>
<dbReference type="InterPro" id="IPR006037">
    <property type="entry name" value="RCK_C"/>
</dbReference>
<dbReference type="Pfam" id="PF02080">
    <property type="entry name" value="TrkA_C"/>
    <property type="match status" value="1"/>
</dbReference>
<accession>A0ABS4KC01</accession>
<dbReference type="InterPro" id="IPR003148">
    <property type="entry name" value="RCK_N"/>
</dbReference>
<dbReference type="InterPro" id="IPR050721">
    <property type="entry name" value="Trk_Ktr_HKT_K-transport"/>
</dbReference>
<name>A0ABS4KC01_9FIRM</name>
<dbReference type="SUPFAM" id="SSF116726">
    <property type="entry name" value="TrkA C-terminal domain-like"/>
    <property type="match status" value="1"/>
</dbReference>
<dbReference type="PROSITE" id="PS51202">
    <property type="entry name" value="RCK_C"/>
    <property type="match status" value="1"/>
</dbReference>
<dbReference type="RefSeq" id="WP_210060594.1">
    <property type="nucleotide sequence ID" value="NZ_JAGGLJ010000006.1"/>
</dbReference>
<gene>
    <name evidence="3" type="ORF">J2Z71_000833</name>
</gene>
<protein>
    <submittedName>
        <fullName evidence="3">Trk system potassium uptake protein TrkA</fullName>
    </submittedName>
</protein>
<dbReference type="PROSITE" id="PS51201">
    <property type="entry name" value="RCK_N"/>
    <property type="match status" value="1"/>
</dbReference>
<dbReference type="EMBL" id="JAGGLJ010000006">
    <property type="protein sequence ID" value="MBP2025303.1"/>
    <property type="molecule type" value="Genomic_DNA"/>
</dbReference>
<dbReference type="Pfam" id="PF02254">
    <property type="entry name" value="TrkA_N"/>
    <property type="match status" value="1"/>
</dbReference>
<evidence type="ECO:0000259" key="1">
    <source>
        <dbReference type="PROSITE" id="PS51201"/>
    </source>
</evidence>
<dbReference type="InterPro" id="IPR036721">
    <property type="entry name" value="RCK_C_sf"/>
</dbReference>
<feature type="domain" description="RCK C-terminal" evidence="2">
    <location>
        <begin position="134"/>
        <end position="214"/>
    </location>
</feature>
<reference evidence="3 4" key="1">
    <citation type="submission" date="2021-03" db="EMBL/GenBank/DDBJ databases">
        <title>Genomic Encyclopedia of Type Strains, Phase IV (KMG-IV): sequencing the most valuable type-strain genomes for metagenomic binning, comparative biology and taxonomic classification.</title>
        <authorList>
            <person name="Goeker M."/>
        </authorList>
    </citation>
    <scope>NUCLEOTIDE SEQUENCE [LARGE SCALE GENOMIC DNA]</scope>
    <source>
        <strain evidence="3 4">DSM 27563</strain>
    </source>
</reference>
<evidence type="ECO:0000259" key="2">
    <source>
        <dbReference type="PROSITE" id="PS51202"/>
    </source>
</evidence>
<keyword evidence="4" id="KW-1185">Reference proteome</keyword>
<feature type="domain" description="RCK N-terminal" evidence="1">
    <location>
        <begin position="1"/>
        <end position="117"/>
    </location>
</feature>
<dbReference type="PANTHER" id="PTHR43833:SF7">
    <property type="entry name" value="KTR SYSTEM POTASSIUM UPTAKE PROTEIN C"/>
    <property type="match status" value="1"/>
</dbReference>
<dbReference type="Gene3D" id="3.30.70.1450">
    <property type="entry name" value="Regulator of K+ conductance, C-terminal domain"/>
    <property type="match status" value="1"/>
</dbReference>
<dbReference type="SUPFAM" id="SSF51735">
    <property type="entry name" value="NAD(P)-binding Rossmann-fold domains"/>
    <property type="match status" value="1"/>
</dbReference>
<organism evidence="3 4">
    <name type="scientific">Peptoniphilus stercorisuis</name>
    <dbReference type="NCBI Taxonomy" id="1436965"/>
    <lineage>
        <taxon>Bacteria</taxon>
        <taxon>Bacillati</taxon>
        <taxon>Bacillota</taxon>
        <taxon>Tissierellia</taxon>
        <taxon>Tissierellales</taxon>
        <taxon>Peptoniphilaceae</taxon>
        <taxon>Peptoniphilus</taxon>
    </lineage>
</organism>
<sequence length="214" mass="23583">MRSIVVFGCGRFGSTVATTLTELGHEVLAVDYDFDNVQNISDKVTTAVQCDILDENSVKDLGLSNFDIAVVAIGSNLEAAIMAIILSKEAGISHIVAKAMSFRKGEILKKVGADKIIYPERDMGYRLAHSLDSSNILDFIQLSSEYSIIEIKVLEEWIGKTIKELNFRYEYKASILGIERNGSIDIIPGADEILKDEDVLIVLGKDEVIRKIGK</sequence>